<dbReference type="SUPFAM" id="SSF55961">
    <property type="entry name" value="Bet v1-like"/>
    <property type="match status" value="1"/>
</dbReference>
<comment type="similarity">
    <text evidence="1">Belongs to the AHA1 family.</text>
</comment>
<proteinExistence type="inferred from homology"/>
<gene>
    <name evidence="3" type="ORF">SD70_06470</name>
</gene>
<protein>
    <submittedName>
        <fullName evidence="3">ATPase</fullName>
    </submittedName>
</protein>
<dbReference type="EMBL" id="JXAK01000008">
    <property type="protein sequence ID" value="KIL41515.1"/>
    <property type="molecule type" value="Genomic_DNA"/>
</dbReference>
<comment type="caution">
    <text evidence="3">The sequence shown here is derived from an EMBL/GenBank/DDBJ whole genome shotgun (WGS) entry which is preliminary data.</text>
</comment>
<feature type="domain" description="Activator of Hsp90 ATPase homologue 1/2-like C-terminal" evidence="2">
    <location>
        <begin position="26"/>
        <end position="157"/>
    </location>
</feature>
<evidence type="ECO:0000313" key="3">
    <source>
        <dbReference type="EMBL" id="KIL41515.1"/>
    </source>
</evidence>
<sequence length="160" mass="18338">MAKSKAASDTVTSVQDRELIINRVFRAPRELVYQAWTDPEHLPHWWGPRGFTITVQEIDIRPGGIWRFVMHGPDGIDYDNKIAYHEVVRPERLAYTHGDSADDDYFQVTVTFAEAGDKTELTMRMLFKSAAHLEKVVREYGAIEGAKSTLDRLEEQLAKM</sequence>
<dbReference type="RefSeq" id="WP_041046799.1">
    <property type="nucleotide sequence ID" value="NZ_JXAK01000008.1"/>
</dbReference>
<keyword evidence="4" id="KW-1185">Reference proteome</keyword>
<accession>A0ABR5ALW2</accession>
<dbReference type="InterPro" id="IPR013538">
    <property type="entry name" value="ASHA1/2-like_C"/>
</dbReference>
<evidence type="ECO:0000259" key="2">
    <source>
        <dbReference type="Pfam" id="PF08327"/>
    </source>
</evidence>
<dbReference type="Gene3D" id="3.30.530.20">
    <property type="match status" value="1"/>
</dbReference>
<name>A0ABR5ALW2_9BACL</name>
<organism evidence="3 4">
    <name type="scientific">Gordoniibacillus kamchatkensis</name>
    <dbReference type="NCBI Taxonomy" id="1590651"/>
    <lineage>
        <taxon>Bacteria</taxon>
        <taxon>Bacillati</taxon>
        <taxon>Bacillota</taxon>
        <taxon>Bacilli</taxon>
        <taxon>Bacillales</taxon>
        <taxon>Paenibacillaceae</taxon>
        <taxon>Gordoniibacillus</taxon>
    </lineage>
</organism>
<dbReference type="Proteomes" id="UP000031967">
    <property type="component" value="Unassembled WGS sequence"/>
</dbReference>
<evidence type="ECO:0000256" key="1">
    <source>
        <dbReference type="ARBA" id="ARBA00006817"/>
    </source>
</evidence>
<dbReference type="InterPro" id="IPR023393">
    <property type="entry name" value="START-like_dom_sf"/>
</dbReference>
<dbReference type="CDD" id="cd08894">
    <property type="entry name" value="SRPBCC_CalC_Aha1-like_1"/>
    <property type="match status" value="1"/>
</dbReference>
<reference evidence="3 4" key="1">
    <citation type="submission" date="2014-12" db="EMBL/GenBank/DDBJ databases">
        <title>Draft genome sequence of Paenibacillus kamchatkensis strain B-2647.</title>
        <authorList>
            <person name="Karlyshev A.V."/>
            <person name="Kudryashova E.B."/>
        </authorList>
    </citation>
    <scope>NUCLEOTIDE SEQUENCE [LARGE SCALE GENOMIC DNA]</scope>
    <source>
        <strain evidence="3 4">VKM B-2647</strain>
    </source>
</reference>
<dbReference type="Pfam" id="PF08327">
    <property type="entry name" value="AHSA1"/>
    <property type="match status" value="1"/>
</dbReference>
<evidence type="ECO:0000313" key="4">
    <source>
        <dbReference type="Proteomes" id="UP000031967"/>
    </source>
</evidence>